<dbReference type="SMART" id="SM00388">
    <property type="entry name" value="HisKA"/>
    <property type="match status" value="1"/>
</dbReference>
<dbReference type="PROSITE" id="PS50109">
    <property type="entry name" value="HIS_KIN"/>
    <property type="match status" value="1"/>
</dbReference>
<keyword evidence="8" id="KW-1133">Transmembrane helix</keyword>
<dbReference type="PANTHER" id="PTHR43711">
    <property type="entry name" value="TWO-COMPONENT HISTIDINE KINASE"/>
    <property type="match status" value="1"/>
</dbReference>
<dbReference type="Gene3D" id="3.30.565.10">
    <property type="entry name" value="Histidine kinase-like ATPase, C-terminal domain"/>
    <property type="match status" value="1"/>
</dbReference>
<keyword evidence="8" id="KW-0812">Transmembrane</keyword>
<evidence type="ECO:0000256" key="6">
    <source>
        <dbReference type="ARBA" id="ARBA00022777"/>
    </source>
</evidence>
<dbReference type="InterPro" id="IPR003594">
    <property type="entry name" value="HATPase_dom"/>
</dbReference>
<dbReference type="InterPro" id="IPR003661">
    <property type="entry name" value="HisK_dim/P_dom"/>
</dbReference>
<comment type="catalytic activity">
    <reaction evidence="1">
        <text>ATP + protein L-histidine = ADP + protein N-phospho-L-histidine.</text>
        <dbReference type="EC" id="2.7.13.3"/>
    </reaction>
</comment>
<dbReference type="Pfam" id="PF00512">
    <property type="entry name" value="HisKA"/>
    <property type="match status" value="1"/>
</dbReference>
<feature type="transmembrane region" description="Helical" evidence="8">
    <location>
        <begin position="21"/>
        <end position="41"/>
    </location>
</feature>
<keyword evidence="7" id="KW-0902">Two-component regulatory system</keyword>
<feature type="transmembrane region" description="Helical" evidence="8">
    <location>
        <begin position="61"/>
        <end position="80"/>
    </location>
</feature>
<dbReference type="GO" id="GO:0005886">
    <property type="term" value="C:plasma membrane"/>
    <property type="evidence" value="ECO:0007669"/>
    <property type="project" value="UniProtKB-SubCell"/>
</dbReference>
<accession>A0A1F2WKF7</accession>
<reference evidence="10 11" key="1">
    <citation type="journal article" date="2016" name="Nat. Commun.">
        <title>Thousands of microbial genomes shed light on interconnected biogeochemical processes in an aquifer system.</title>
        <authorList>
            <person name="Anantharaman K."/>
            <person name="Brown C.T."/>
            <person name="Hug L.A."/>
            <person name="Sharon I."/>
            <person name="Castelle C.J."/>
            <person name="Probst A.J."/>
            <person name="Thomas B.C."/>
            <person name="Singh A."/>
            <person name="Wilkins M.J."/>
            <person name="Karaoz U."/>
            <person name="Brodie E.L."/>
            <person name="Williams K.H."/>
            <person name="Hubbard S.S."/>
            <person name="Banfield J.F."/>
        </authorList>
    </citation>
    <scope>NUCLEOTIDE SEQUENCE [LARGE SCALE GENOMIC DNA]</scope>
</reference>
<dbReference type="PANTHER" id="PTHR43711:SF1">
    <property type="entry name" value="HISTIDINE KINASE 1"/>
    <property type="match status" value="1"/>
</dbReference>
<keyword evidence="6" id="KW-0418">Kinase</keyword>
<dbReference type="InterPro" id="IPR005467">
    <property type="entry name" value="His_kinase_dom"/>
</dbReference>
<dbReference type="Pfam" id="PF02518">
    <property type="entry name" value="HATPase_c"/>
    <property type="match status" value="1"/>
</dbReference>
<evidence type="ECO:0000313" key="10">
    <source>
        <dbReference type="EMBL" id="OFW57311.1"/>
    </source>
</evidence>
<protein>
    <recommendedName>
        <fullName evidence="3">histidine kinase</fullName>
        <ecNumber evidence="3">2.7.13.3</ecNumber>
    </recommendedName>
</protein>
<evidence type="ECO:0000256" key="3">
    <source>
        <dbReference type="ARBA" id="ARBA00012438"/>
    </source>
</evidence>
<dbReference type="Proteomes" id="UP000177876">
    <property type="component" value="Unassembled WGS sequence"/>
</dbReference>
<dbReference type="EMBL" id="MELK01000035">
    <property type="protein sequence ID" value="OFW57311.1"/>
    <property type="molecule type" value="Genomic_DNA"/>
</dbReference>
<dbReference type="Gene3D" id="1.10.287.130">
    <property type="match status" value="1"/>
</dbReference>
<evidence type="ECO:0000256" key="7">
    <source>
        <dbReference type="ARBA" id="ARBA00023012"/>
    </source>
</evidence>
<dbReference type="InterPro" id="IPR050736">
    <property type="entry name" value="Sensor_HK_Regulatory"/>
</dbReference>
<organism evidence="10 11">
    <name type="scientific">Candidatus Solincola sediminis</name>
    <dbReference type="NCBI Taxonomy" id="1797199"/>
    <lineage>
        <taxon>Bacteria</taxon>
        <taxon>Bacillati</taxon>
        <taxon>Actinomycetota</taxon>
        <taxon>Candidatus Geothermincolia</taxon>
        <taxon>Candidatus Geothermincolales</taxon>
        <taxon>Candidatus Geothermincolaceae</taxon>
        <taxon>Candidatus Solincola</taxon>
    </lineage>
</organism>
<evidence type="ECO:0000256" key="5">
    <source>
        <dbReference type="ARBA" id="ARBA00022679"/>
    </source>
</evidence>
<evidence type="ECO:0000256" key="2">
    <source>
        <dbReference type="ARBA" id="ARBA00004236"/>
    </source>
</evidence>
<dbReference type="PRINTS" id="PR00344">
    <property type="entry name" value="BCTRLSENSOR"/>
</dbReference>
<comment type="subcellular location">
    <subcellularLocation>
        <location evidence="2">Cell membrane</location>
    </subcellularLocation>
</comment>
<dbReference type="FunFam" id="3.30.565.10:FF:000006">
    <property type="entry name" value="Sensor histidine kinase WalK"/>
    <property type="match status" value="1"/>
</dbReference>
<dbReference type="AlphaFoldDB" id="A0A1F2WKF7"/>
<feature type="domain" description="Histidine kinase" evidence="9">
    <location>
        <begin position="110"/>
        <end position="324"/>
    </location>
</feature>
<evidence type="ECO:0000256" key="1">
    <source>
        <dbReference type="ARBA" id="ARBA00000085"/>
    </source>
</evidence>
<dbReference type="CDD" id="cd00082">
    <property type="entry name" value="HisKA"/>
    <property type="match status" value="1"/>
</dbReference>
<dbReference type="InterPro" id="IPR004358">
    <property type="entry name" value="Sig_transdc_His_kin-like_C"/>
</dbReference>
<comment type="caution">
    <text evidence="10">The sequence shown here is derived from an EMBL/GenBank/DDBJ whole genome shotgun (WGS) entry which is preliminary data.</text>
</comment>
<keyword evidence="8" id="KW-0472">Membrane</keyword>
<dbReference type="STRING" id="1797197.A2Y75_07750"/>
<dbReference type="InterPro" id="IPR036097">
    <property type="entry name" value="HisK_dim/P_sf"/>
</dbReference>
<evidence type="ECO:0000259" key="9">
    <source>
        <dbReference type="PROSITE" id="PS50109"/>
    </source>
</evidence>
<gene>
    <name evidence="10" type="ORF">A2Y75_07750</name>
</gene>
<evidence type="ECO:0000313" key="11">
    <source>
        <dbReference type="Proteomes" id="UP000177876"/>
    </source>
</evidence>
<dbReference type="EC" id="2.7.13.3" evidence="3"/>
<dbReference type="InterPro" id="IPR036890">
    <property type="entry name" value="HATPase_C_sf"/>
</dbReference>
<keyword evidence="5" id="KW-0808">Transferase</keyword>
<name>A0A1F2WKF7_9ACTN</name>
<dbReference type="SMART" id="SM00387">
    <property type="entry name" value="HATPase_c"/>
    <property type="match status" value="1"/>
</dbReference>
<proteinExistence type="predicted"/>
<sequence length="337" mass="38047">MDSFAMKLSYRRPETTGNRALRDLIILLAIFIPLFLLAHFLHIFHELAMLTTGYRPRDLEIYTLLLMTVAALGIFSLLRLRELRREVNRRRGVEEQLELRNKDLKEFSHTISHDLQNPLAVAKGFAGVAKQAALNGNKDLEMESLEQISESIIGMSSLIEQLLAYAEAGRPEGVMAAVEPLRIIWEILGEYRDKAREYGIRIKVKNHFPLILVDASMFRQVFANLLANAIKYTESNRRSEIEIGWLHQKEEAIFYVRDNGVGVPLNEQELIFEPFQRGGPSGAPGHGIGLSIVRKAVEAWGGKVWVDSIPGSGSTFFFTTRLINREEDSSLAGKRAS</sequence>
<dbReference type="SUPFAM" id="SSF47384">
    <property type="entry name" value="Homodimeric domain of signal transducing histidine kinase"/>
    <property type="match status" value="1"/>
</dbReference>
<dbReference type="GO" id="GO:0000155">
    <property type="term" value="F:phosphorelay sensor kinase activity"/>
    <property type="evidence" value="ECO:0007669"/>
    <property type="project" value="InterPro"/>
</dbReference>
<keyword evidence="4" id="KW-0597">Phosphoprotein</keyword>
<evidence type="ECO:0000256" key="8">
    <source>
        <dbReference type="SAM" id="Phobius"/>
    </source>
</evidence>
<evidence type="ECO:0000256" key="4">
    <source>
        <dbReference type="ARBA" id="ARBA00022553"/>
    </source>
</evidence>
<dbReference type="SUPFAM" id="SSF55874">
    <property type="entry name" value="ATPase domain of HSP90 chaperone/DNA topoisomerase II/histidine kinase"/>
    <property type="match status" value="1"/>
</dbReference>